<reference evidence="1 2" key="1">
    <citation type="journal article" date="2015" name="Genome Announc.">
        <title>Expanding the biotechnology potential of lactobacilli through comparative genomics of 213 strains and associated genera.</title>
        <authorList>
            <person name="Sun Z."/>
            <person name="Harris H.M."/>
            <person name="McCann A."/>
            <person name="Guo C."/>
            <person name="Argimon S."/>
            <person name="Zhang W."/>
            <person name="Yang X."/>
            <person name="Jeffery I.B."/>
            <person name="Cooney J.C."/>
            <person name="Kagawa T.F."/>
            <person name="Liu W."/>
            <person name="Song Y."/>
            <person name="Salvetti E."/>
            <person name="Wrobel A."/>
            <person name="Rasinkangas P."/>
            <person name="Parkhill J."/>
            <person name="Rea M.C."/>
            <person name="O'Sullivan O."/>
            <person name="Ritari J."/>
            <person name="Douillard F.P."/>
            <person name="Paul Ross R."/>
            <person name="Yang R."/>
            <person name="Briner A.E."/>
            <person name="Felis G.E."/>
            <person name="de Vos W.M."/>
            <person name="Barrangou R."/>
            <person name="Klaenhammer T.R."/>
            <person name="Caufield P.W."/>
            <person name="Cui Y."/>
            <person name="Zhang H."/>
            <person name="O'Toole P.W."/>
        </authorList>
    </citation>
    <scope>NUCLEOTIDE SEQUENCE [LARGE SCALE GENOMIC DNA]</scope>
    <source>
        <strain evidence="1 2">DSM 20001</strain>
    </source>
</reference>
<gene>
    <name evidence="1" type="ORF">FD22_GL000416</name>
</gene>
<name>A0A0R1EXX8_9LACO</name>
<evidence type="ECO:0000313" key="1">
    <source>
        <dbReference type="EMBL" id="KRK13934.1"/>
    </source>
</evidence>
<proteinExistence type="predicted"/>
<protein>
    <submittedName>
        <fullName evidence="1">Uncharacterized protein</fullName>
    </submittedName>
</protein>
<accession>A0A0R1EXX8</accession>
<dbReference type="AlphaFoldDB" id="A0A0R1EXX8"/>
<dbReference type="PATRIC" id="fig|913848.6.peg.421"/>
<comment type="caution">
    <text evidence="1">The sequence shown here is derived from an EMBL/GenBank/DDBJ whole genome shotgun (WGS) entry which is preliminary data.</text>
</comment>
<dbReference type="Proteomes" id="UP000051181">
    <property type="component" value="Unassembled WGS sequence"/>
</dbReference>
<dbReference type="GeneID" id="65918042"/>
<evidence type="ECO:0000313" key="2">
    <source>
        <dbReference type="Proteomes" id="UP000051181"/>
    </source>
</evidence>
<dbReference type="eggNOG" id="ENOG5030ASN">
    <property type="taxonomic scope" value="Bacteria"/>
</dbReference>
<sequence>MLNKPEIVQVKLDDGQRQPNPMSKAFQIKRNEHETIIVYNHINGYILDALVKAVFTDAH</sequence>
<dbReference type="RefSeq" id="WP_010009091.1">
    <property type="nucleotide sequence ID" value="NZ_AZCN01000130.1"/>
</dbReference>
<dbReference type="EMBL" id="AZCN01000130">
    <property type="protein sequence ID" value="KRK13934.1"/>
    <property type="molecule type" value="Genomic_DNA"/>
</dbReference>
<organism evidence="1 2">
    <name type="scientific">Loigolactobacillus coryniformis subsp. coryniformis KCTC 3167 = DSM 20001</name>
    <dbReference type="NCBI Taxonomy" id="913848"/>
    <lineage>
        <taxon>Bacteria</taxon>
        <taxon>Bacillati</taxon>
        <taxon>Bacillota</taxon>
        <taxon>Bacilli</taxon>
        <taxon>Lactobacillales</taxon>
        <taxon>Lactobacillaceae</taxon>
        <taxon>Loigolactobacillus</taxon>
    </lineage>
</organism>